<keyword evidence="6" id="KW-0961">Cell wall biogenesis/degradation</keyword>
<keyword evidence="5" id="KW-0063">Aspartyl esterase</keyword>
<dbReference type="InterPro" id="IPR011050">
    <property type="entry name" value="Pectin_lyase_fold/virulence"/>
</dbReference>
<sequence>MKILLVIMLICFLSLFFSALSAPSADHNWWCNQTSYPETCRYYMSQGSPNFSSTQRTEFLNMAVHVTMDQALVALNHTKSLGSKCLNAREEAAWSDCIKFYESTILQLNQTLNLNTKSTAFDIQTWLSAALTNLHTCRTGFIELNVTNNILPVLMSNNVSKLISNTLDINNPSTMEETHLGGLPSWLSTPDQRLLQSSLQHSDLVVAQDGSGNFRTIKEALSASLRRKDSRRFVIHIKSGVYHEYIEVTIQMKNIMLVGDGLSNTIISGSRSHGGGYSTFNSATAKVIGNGFIARGITFRNSAGPQNSQAVALISTSDCSVFYNCGFQGYQDTLFVHSQRQFYQKCHIYGTVDVIFGNAAVVLQNCIIHARRPVAGGGIVITAQGRTDPNQNTGISIHNCRVVADEDLVPVLSHQKAYLGRPWEQYSRTVYLQTFLDSLVHPEGWMEWKNDHYKSRTLYYGEYKNYGPGSSTQARVKWPGYQVITDLKEAEKFSVANFIGGQSWLPNTGVPFTAGLLP</sequence>
<evidence type="ECO:0000259" key="9">
    <source>
        <dbReference type="SMART" id="SM00856"/>
    </source>
</evidence>
<feature type="chain" id="PRO_5044793691" description="Pectinesterase inhibitor domain-containing protein" evidence="8">
    <location>
        <begin position="22"/>
        <end position="518"/>
    </location>
</feature>
<evidence type="ECO:0000256" key="6">
    <source>
        <dbReference type="ARBA" id="ARBA00023316"/>
    </source>
</evidence>
<proteinExistence type="inferred from homology"/>
<keyword evidence="4" id="KW-0378">Hydrolase</keyword>
<dbReference type="InterPro" id="IPR006501">
    <property type="entry name" value="Pectinesterase_inhib_dom"/>
</dbReference>
<evidence type="ECO:0000256" key="8">
    <source>
        <dbReference type="SAM" id="SignalP"/>
    </source>
</evidence>
<evidence type="ECO:0000256" key="4">
    <source>
        <dbReference type="ARBA" id="ARBA00022801"/>
    </source>
</evidence>
<keyword evidence="8" id="KW-0732">Signal</keyword>
<dbReference type="SMART" id="SM00856">
    <property type="entry name" value="PMEI"/>
    <property type="match status" value="1"/>
</dbReference>
<dbReference type="SUPFAM" id="SSF101148">
    <property type="entry name" value="Plant invertase/pectin methylesterase inhibitor"/>
    <property type="match status" value="1"/>
</dbReference>
<keyword evidence="11" id="KW-1185">Reference proteome</keyword>
<evidence type="ECO:0000256" key="3">
    <source>
        <dbReference type="ARBA" id="ARBA00007786"/>
    </source>
</evidence>
<dbReference type="CDD" id="cd15798">
    <property type="entry name" value="PMEI-like_3"/>
    <property type="match status" value="1"/>
</dbReference>
<dbReference type="GO" id="GO:0071555">
    <property type="term" value="P:cell wall organization"/>
    <property type="evidence" value="ECO:0007669"/>
    <property type="project" value="UniProtKB-KW"/>
</dbReference>
<evidence type="ECO:0000256" key="1">
    <source>
        <dbReference type="ARBA" id="ARBA00005184"/>
    </source>
</evidence>
<dbReference type="PANTHER" id="PTHR31707">
    <property type="entry name" value="PECTINESTERASE"/>
    <property type="match status" value="1"/>
</dbReference>
<dbReference type="AlphaFoldDB" id="A0ABC8SV55"/>
<dbReference type="SUPFAM" id="SSF51126">
    <property type="entry name" value="Pectin lyase-like"/>
    <property type="match status" value="1"/>
</dbReference>
<evidence type="ECO:0000256" key="2">
    <source>
        <dbReference type="ARBA" id="ARBA00006027"/>
    </source>
</evidence>
<comment type="caution">
    <text evidence="10">The sequence shown here is derived from an EMBL/GenBank/DDBJ whole genome shotgun (WGS) entry which is preliminary data.</text>
</comment>
<name>A0ABC8SV55_9AQUA</name>
<comment type="similarity">
    <text evidence="2">In the N-terminal section; belongs to the PMEI family.</text>
</comment>
<dbReference type="Pfam" id="PF01095">
    <property type="entry name" value="Pectinesterase"/>
    <property type="match status" value="1"/>
</dbReference>
<evidence type="ECO:0000256" key="7">
    <source>
        <dbReference type="ARBA" id="ARBA00047928"/>
    </source>
</evidence>
<evidence type="ECO:0000313" key="11">
    <source>
        <dbReference type="Proteomes" id="UP001642360"/>
    </source>
</evidence>
<dbReference type="Proteomes" id="UP001642360">
    <property type="component" value="Unassembled WGS sequence"/>
</dbReference>
<dbReference type="EMBL" id="CAUOFW020003613">
    <property type="protein sequence ID" value="CAK9161076.1"/>
    <property type="molecule type" value="Genomic_DNA"/>
</dbReference>
<comment type="pathway">
    <text evidence="1">Glycan metabolism; pectin degradation; 2-dehydro-3-deoxy-D-gluconate from pectin: step 1/5.</text>
</comment>
<evidence type="ECO:0000313" key="10">
    <source>
        <dbReference type="EMBL" id="CAK9161076.1"/>
    </source>
</evidence>
<dbReference type="Gene3D" id="1.20.140.40">
    <property type="entry name" value="Invertase/pectin methylesterase inhibitor family protein"/>
    <property type="match status" value="1"/>
</dbReference>
<dbReference type="InterPro" id="IPR012334">
    <property type="entry name" value="Pectin_lyas_fold"/>
</dbReference>
<dbReference type="FunFam" id="2.160.20.10:FF:000001">
    <property type="entry name" value="Pectinesterase"/>
    <property type="match status" value="1"/>
</dbReference>
<dbReference type="Gene3D" id="2.160.20.10">
    <property type="entry name" value="Single-stranded right-handed beta-helix, Pectin lyase-like"/>
    <property type="match status" value="1"/>
</dbReference>
<dbReference type="GO" id="GO:0030599">
    <property type="term" value="F:pectinesterase activity"/>
    <property type="evidence" value="ECO:0007669"/>
    <property type="project" value="UniProtKB-EC"/>
</dbReference>
<feature type="signal peptide" evidence="8">
    <location>
        <begin position="1"/>
        <end position="21"/>
    </location>
</feature>
<dbReference type="NCBIfam" id="TIGR01614">
    <property type="entry name" value="PME_inhib"/>
    <property type="match status" value="1"/>
</dbReference>
<dbReference type="Pfam" id="PF04043">
    <property type="entry name" value="PMEI"/>
    <property type="match status" value="1"/>
</dbReference>
<organism evidence="10 11">
    <name type="scientific">Ilex paraguariensis</name>
    <name type="common">yerba mate</name>
    <dbReference type="NCBI Taxonomy" id="185542"/>
    <lineage>
        <taxon>Eukaryota</taxon>
        <taxon>Viridiplantae</taxon>
        <taxon>Streptophyta</taxon>
        <taxon>Embryophyta</taxon>
        <taxon>Tracheophyta</taxon>
        <taxon>Spermatophyta</taxon>
        <taxon>Magnoliopsida</taxon>
        <taxon>eudicotyledons</taxon>
        <taxon>Gunneridae</taxon>
        <taxon>Pentapetalae</taxon>
        <taxon>asterids</taxon>
        <taxon>campanulids</taxon>
        <taxon>Aquifoliales</taxon>
        <taxon>Aquifoliaceae</taxon>
        <taxon>Ilex</taxon>
    </lineage>
</organism>
<dbReference type="InterPro" id="IPR035513">
    <property type="entry name" value="Invertase/methylesterase_inhib"/>
</dbReference>
<dbReference type="InterPro" id="IPR000070">
    <property type="entry name" value="Pectinesterase_cat"/>
</dbReference>
<evidence type="ECO:0000256" key="5">
    <source>
        <dbReference type="ARBA" id="ARBA00023085"/>
    </source>
</evidence>
<gene>
    <name evidence="10" type="ORF">ILEXP_LOCUS29858</name>
</gene>
<feature type="domain" description="Pectinesterase inhibitor" evidence="9">
    <location>
        <begin position="22"/>
        <end position="169"/>
    </location>
</feature>
<reference evidence="10 11" key="1">
    <citation type="submission" date="2024-02" db="EMBL/GenBank/DDBJ databases">
        <authorList>
            <person name="Vignale AGUSTIN F."/>
            <person name="Sosa J E."/>
            <person name="Modenutti C."/>
        </authorList>
    </citation>
    <scope>NUCLEOTIDE SEQUENCE [LARGE SCALE GENOMIC DNA]</scope>
</reference>
<comment type="catalytic activity">
    <reaction evidence="7">
        <text>[(1-&gt;4)-alpha-D-galacturonosyl methyl ester](n) + n H2O = [(1-&gt;4)-alpha-D-galacturonosyl](n) + n methanol + n H(+)</text>
        <dbReference type="Rhea" id="RHEA:22380"/>
        <dbReference type="Rhea" id="RHEA-COMP:14570"/>
        <dbReference type="Rhea" id="RHEA-COMP:14573"/>
        <dbReference type="ChEBI" id="CHEBI:15377"/>
        <dbReference type="ChEBI" id="CHEBI:15378"/>
        <dbReference type="ChEBI" id="CHEBI:17790"/>
        <dbReference type="ChEBI" id="CHEBI:140522"/>
        <dbReference type="ChEBI" id="CHEBI:140523"/>
        <dbReference type="EC" id="3.1.1.11"/>
    </reaction>
</comment>
<comment type="similarity">
    <text evidence="3">In the C-terminal section; belongs to the pectinesterase family.</text>
</comment>
<accession>A0ABC8SV55</accession>
<protein>
    <recommendedName>
        <fullName evidence="9">Pectinesterase inhibitor domain-containing protein</fullName>
    </recommendedName>
</protein>